<dbReference type="Gene3D" id="2.130.10.10">
    <property type="entry name" value="YVTN repeat-like/Quinoprotein amine dehydrogenase"/>
    <property type="match status" value="1"/>
</dbReference>
<comment type="caution">
    <text evidence="2">The sequence shown here is derived from an EMBL/GenBank/DDBJ whole genome shotgun (WGS) entry which is preliminary data.</text>
</comment>
<dbReference type="EMBL" id="JADFTS010000005">
    <property type="protein sequence ID" value="KAF9605583.1"/>
    <property type="molecule type" value="Genomic_DNA"/>
</dbReference>
<name>A0A835HWE0_9MAGN</name>
<dbReference type="PANTHER" id="PTHR43991:SF12">
    <property type="entry name" value="WD REPEAT PROTEIN (AFU_ORTHOLOGUE AFUA_8G05640)"/>
    <property type="match status" value="1"/>
</dbReference>
<feature type="domain" description="DYW" evidence="1">
    <location>
        <begin position="20"/>
        <end position="69"/>
    </location>
</feature>
<dbReference type="Pfam" id="PF14432">
    <property type="entry name" value="DYW_deaminase"/>
    <property type="match status" value="1"/>
</dbReference>
<dbReference type="Proteomes" id="UP000631114">
    <property type="component" value="Unassembled WGS sequence"/>
</dbReference>
<dbReference type="AlphaFoldDB" id="A0A835HWE0"/>
<dbReference type="GO" id="GO:0008270">
    <property type="term" value="F:zinc ion binding"/>
    <property type="evidence" value="ECO:0007669"/>
    <property type="project" value="InterPro"/>
</dbReference>
<organism evidence="2 3">
    <name type="scientific">Coptis chinensis</name>
    <dbReference type="NCBI Taxonomy" id="261450"/>
    <lineage>
        <taxon>Eukaryota</taxon>
        <taxon>Viridiplantae</taxon>
        <taxon>Streptophyta</taxon>
        <taxon>Embryophyta</taxon>
        <taxon>Tracheophyta</taxon>
        <taxon>Spermatophyta</taxon>
        <taxon>Magnoliopsida</taxon>
        <taxon>Ranunculales</taxon>
        <taxon>Ranunculaceae</taxon>
        <taxon>Coptidoideae</taxon>
        <taxon>Coptis</taxon>
    </lineage>
</organism>
<dbReference type="InterPro" id="IPR032867">
    <property type="entry name" value="DYW_dom"/>
</dbReference>
<proteinExistence type="predicted"/>
<evidence type="ECO:0000259" key="1">
    <source>
        <dbReference type="Pfam" id="PF14432"/>
    </source>
</evidence>
<dbReference type="InterPro" id="IPR011044">
    <property type="entry name" value="Quino_amine_DH_bsu"/>
</dbReference>
<keyword evidence="3" id="KW-1185">Reference proteome</keyword>
<protein>
    <recommendedName>
        <fullName evidence="1">DYW domain-containing protein</fullName>
    </recommendedName>
</protein>
<gene>
    <name evidence="2" type="ORF">IFM89_017926</name>
</gene>
<sequence length="141" mass="15916">MLIGREGRGFVCDPRLRSFFVAFGILNLSSGSSIRVFKNLRVCGDCHLAIKFMSKIVWVQITLRDSLRWSVRLVTANNDAAVRVFDTENFACLGRFTFPWSVNNTSISPDGKLLVVLSDNVNCLIADLNQYLFRMANPFMS</sequence>
<dbReference type="PANTHER" id="PTHR43991">
    <property type="entry name" value="WD REPEAT PROTEIN (AFU_ORTHOLOGUE AFUA_8G05640)-RELATED"/>
    <property type="match status" value="1"/>
</dbReference>
<dbReference type="InterPro" id="IPR015943">
    <property type="entry name" value="WD40/YVTN_repeat-like_dom_sf"/>
</dbReference>
<accession>A0A835HWE0</accession>
<dbReference type="SUPFAM" id="SSF50969">
    <property type="entry name" value="YVTN repeat-like/Quinoprotein amine dehydrogenase"/>
    <property type="match status" value="1"/>
</dbReference>
<evidence type="ECO:0000313" key="3">
    <source>
        <dbReference type="Proteomes" id="UP000631114"/>
    </source>
</evidence>
<evidence type="ECO:0000313" key="2">
    <source>
        <dbReference type="EMBL" id="KAF9605583.1"/>
    </source>
</evidence>
<reference evidence="2 3" key="1">
    <citation type="submission" date="2020-10" db="EMBL/GenBank/DDBJ databases">
        <title>The Coptis chinensis genome and diversification of protoberbering-type alkaloids.</title>
        <authorList>
            <person name="Wang B."/>
            <person name="Shu S."/>
            <person name="Song C."/>
            <person name="Liu Y."/>
        </authorList>
    </citation>
    <scope>NUCLEOTIDE SEQUENCE [LARGE SCALE GENOMIC DNA]</scope>
    <source>
        <strain evidence="2">HL-2020</strain>
        <tissue evidence="2">Leaf</tissue>
    </source>
</reference>
<dbReference type="OrthoDB" id="20669at2759"/>